<dbReference type="CDD" id="cd18793">
    <property type="entry name" value="SF2_C_SNF"/>
    <property type="match status" value="1"/>
</dbReference>
<keyword evidence="5" id="KW-0547">Nucleotide-binding</keyword>
<name>A0A4S4MRV2_9APHY</name>
<dbReference type="InterPro" id="IPR038718">
    <property type="entry name" value="SNF2-like_sf"/>
</dbReference>
<keyword evidence="23" id="KW-1185">Reference proteome</keyword>
<evidence type="ECO:0000256" key="1">
    <source>
        <dbReference type="ARBA" id="ARBA00004123"/>
    </source>
</evidence>
<dbReference type="GO" id="GO:0016887">
    <property type="term" value="F:ATP hydrolysis activity"/>
    <property type="evidence" value="ECO:0007669"/>
    <property type="project" value="TreeGrafter"/>
</dbReference>
<reference evidence="22 23" key="1">
    <citation type="submission" date="2019-02" db="EMBL/GenBank/DDBJ databases">
        <title>Genome sequencing of the rare red list fungi Antrodiella citrinella (Flaviporus citrinellus).</title>
        <authorList>
            <person name="Buettner E."/>
            <person name="Kellner H."/>
        </authorList>
    </citation>
    <scope>NUCLEOTIDE SEQUENCE [LARGE SCALE GENOMIC DNA]</scope>
    <source>
        <strain evidence="22 23">DSM 108506</strain>
    </source>
</reference>
<dbReference type="InterPro" id="IPR014001">
    <property type="entry name" value="Helicase_ATP-bd"/>
</dbReference>
<feature type="region of interest" description="Disordered" evidence="19">
    <location>
        <begin position="381"/>
        <end position="481"/>
    </location>
</feature>
<evidence type="ECO:0000256" key="12">
    <source>
        <dbReference type="ARBA" id="ARBA00023159"/>
    </source>
</evidence>
<evidence type="ECO:0000256" key="2">
    <source>
        <dbReference type="ARBA" id="ARBA00009220"/>
    </source>
</evidence>
<dbReference type="InterPro" id="IPR049730">
    <property type="entry name" value="SNF2/RAD54-like_C"/>
</dbReference>
<dbReference type="Pfam" id="PF00176">
    <property type="entry name" value="SNF2-rel_dom"/>
    <property type="match status" value="1"/>
</dbReference>
<evidence type="ECO:0000313" key="23">
    <source>
        <dbReference type="Proteomes" id="UP000308730"/>
    </source>
</evidence>
<dbReference type="InterPro" id="IPR027417">
    <property type="entry name" value="P-loop_NTPase"/>
</dbReference>
<keyword evidence="13" id="KW-0804">Transcription</keyword>
<feature type="compositionally biased region" description="Polar residues" evidence="19">
    <location>
        <begin position="1"/>
        <end position="11"/>
    </location>
</feature>
<dbReference type="GO" id="GO:0000812">
    <property type="term" value="C:Swr1 complex"/>
    <property type="evidence" value="ECO:0007669"/>
    <property type="project" value="TreeGrafter"/>
</dbReference>
<protein>
    <recommendedName>
        <fullName evidence="16">Helicase SWR1</fullName>
        <ecNumber evidence="4">3.6.4.12</ecNumber>
    </recommendedName>
    <alternativeName>
        <fullName evidence="18">Helicase swr1</fullName>
    </alternativeName>
</protein>
<comment type="similarity">
    <text evidence="2">Belongs to the SNF2/RAD54 helicase family. SWR1 subfamily.</text>
</comment>
<evidence type="ECO:0000259" key="20">
    <source>
        <dbReference type="PROSITE" id="PS51192"/>
    </source>
</evidence>
<dbReference type="PANTHER" id="PTHR45685:SF1">
    <property type="entry name" value="HELICASE SRCAP"/>
    <property type="match status" value="1"/>
</dbReference>
<comment type="subcellular location">
    <subcellularLocation>
        <location evidence="1">Nucleus</location>
    </subcellularLocation>
</comment>
<comment type="subunit">
    <text evidence="3">Component of the SWR1 chromatin-remodeling complex.</text>
</comment>
<dbReference type="OrthoDB" id="372624at2759"/>
<evidence type="ECO:0000256" key="17">
    <source>
        <dbReference type="ARBA" id="ARBA00047995"/>
    </source>
</evidence>
<comment type="function">
    <text evidence="15">Catalytic component of the SWR1 complex which mediates the ATP-dependent exchange of histone H2A for the H2A variant HZT1 leading to transcriptional regulation of selected genes by chromatin remodeling.</text>
</comment>
<gene>
    <name evidence="22" type="ORF">EUX98_g6363</name>
</gene>
<dbReference type="Pfam" id="PF00271">
    <property type="entry name" value="Helicase_C"/>
    <property type="match status" value="1"/>
</dbReference>
<evidence type="ECO:0000256" key="8">
    <source>
        <dbReference type="ARBA" id="ARBA00022840"/>
    </source>
</evidence>
<comment type="caution">
    <text evidence="22">The sequence shown here is derived from an EMBL/GenBank/DDBJ whole genome shotgun (WGS) entry which is preliminary data.</text>
</comment>
<dbReference type="EMBL" id="SGPM01000222">
    <property type="protein sequence ID" value="THH27831.1"/>
    <property type="molecule type" value="Genomic_DNA"/>
</dbReference>
<dbReference type="GO" id="GO:0006338">
    <property type="term" value="P:chromatin remodeling"/>
    <property type="evidence" value="ECO:0007669"/>
    <property type="project" value="TreeGrafter"/>
</dbReference>
<dbReference type="Gene3D" id="3.40.50.300">
    <property type="entry name" value="P-loop containing nucleotide triphosphate hydrolases"/>
    <property type="match status" value="1"/>
</dbReference>
<feature type="region of interest" description="Disordered" evidence="19">
    <location>
        <begin position="349"/>
        <end position="369"/>
    </location>
</feature>
<dbReference type="PANTHER" id="PTHR45685">
    <property type="entry name" value="HELICASE SRCAP-RELATED"/>
    <property type="match status" value="1"/>
</dbReference>
<keyword evidence="11" id="KW-0238">DNA-binding</keyword>
<feature type="domain" description="Helicase C-terminal" evidence="21">
    <location>
        <begin position="1085"/>
        <end position="1238"/>
    </location>
</feature>
<dbReference type="InterPro" id="IPR001650">
    <property type="entry name" value="Helicase_C-like"/>
</dbReference>
<feature type="compositionally biased region" description="Acidic residues" evidence="19">
    <location>
        <begin position="310"/>
        <end position="331"/>
    </location>
</feature>
<keyword evidence="6" id="KW-0378">Hydrolase</keyword>
<dbReference type="GO" id="GO:0005524">
    <property type="term" value="F:ATP binding"/>
    <property type="evidence" value="ECO:0007669"/>
    <property type="project" value="UniProtKB-KW"/>
</dbReference>
<feature type="region of interest" description="Disordered" evidence="19">
    <location>
        <begin position="297"/>
        <end position="335"/>
    </location>
</feature>
<dbReference type="GO" id="GO:0003677">
    <property type="term" value="F:DNA binding"/>
    <property type="evidence" value="ECO:0007669"/>
    <property type="project" value="UniProtKB-KW"/>
</dbReference>
<evidence type="ECO:0000256" key="5">
    <source>
        <dbReference type="ARBA" id="ARBA00022741"/>
    </source>
</evidence>
<evidence type="ECO:0000256" key="14">
    <source>
        <dbReference type="ARBA" id="ARBA00023242"/>
    </source>
</evidence>
<comment type="catalytic activity">
    <reaction evidence="17">
        <text>ATP + H2O = ADP + phosphate + H(+)</text>
        <dbReference type="Rhea" id="RHEA:13065"/>
        <dbReference type="ChEBI" id="CHEBI:15377"/>
        <dbReference type="ChEBI" id="CHEBI:15378"/>
        <dbReference type="ChEBI" id="CHEBI:30616"/>
        <dbReference type="ChEBI" id="CHEBI:43474"/>
        <dbReference type="ChEBI" id="CHEBI:456216"/>
        <dbReference type="EC" id="3.6.4.12"/>
    </reaction>
</comment>
<evidence type="ECO:0000256" key="18">
    <source>
        <dbReference type="ARBA" id="ARBA00074297"/>
    </source>
</evidence>
<dbReference type="InterPro" id="IPR000330">
    <property type="entry name" value="SNF2_N"/>
</dbReference>
<keyword evidence="8" id="KW-0067">ATP-binding</keyword>
<evidence type="ECO:0000256" key="10">
    <source>
        <dbReference type="ARBA" id="ARBA00023015"/>
    </source>
</evidence>
<evidence type="ECO:0000256" key="19">
    <source>
        <dbReference type="SAM" id="MobiDB-lite"/>
    </source>
</evidence>
<dbReference type="PROSITE" id="PS51194">
    <property type="entry name" value="HELICASE_CTER"/>
    <property type="match status" value="1"/>
</dbReference>
<evidence type="ECO:0000256" key="7">
    <source>
        <dbReference type="ARBA" id="ARBA00022806"/>
    </source>
</evidence>
<proteinExistence type="inferred from homology"/>
<keyword evidence="9" id="KW-0156">Chromatin regulator</keyword>
<evidence type="ECO:0000256" key="13">
    <source>
        <dbReference type="ARBA" id="ARBA00023163"/>
    </source>
</evidence>
<dbReference type="SMART" id="SM00487">
    <property type="entry name" value="DEXDc"/>
    <property type="match status" value="1"/>
</dbReference>
<dbReference type="PROSITE" id="PS51192">
    <property type="entry name" value="HELICASE_ATP_BIND_1"/>
    <property type="match status" value="1"/>
</dbReference>
<evidence type="ECO:0000313" key="22">
    <source>
        <dbReference type="EMBL" id="THH27831.1"/>
    </source>
</evidence>
<sequence length="1348" mass="152256">MEDSADPSQDLPSPRKKRKLDRDDTMGPPKFVSGRITRQSVAATVSESASPSKLSVRRVKLIVRPPEPVYSHHLQRPPPAKYGSSMASYLSSYFTYGDQDVSEDEIEKEVAQSTTFWANVNRLKHEGRLVFLSYLDGIDPNTGRYVRGSTPEPRRVPDAWDRVVQDIEKGCVRPVNGAAVAGQVASKVLGYWEARGLVGIGGSPEKVVAKVPLVKGKRKDLELMRVKKLAKHMAGMVMDRWKQAVMHVRDEDRRRLAEEEKRRGMEHLAAIVDQSGRILEVQQAELTREFSYSISRSSRSVTRSVASQSGDEEEQNDSDDETETHDSDDEMDTGHLLGDISLDQFARSSSVESIRMDHNSPAPTVTGDHHLAAGDASVEISDIPSHPVSSPEEAPQTPGPGSDEHPSPMIADHLGHADYPLGRSPPPVSQTSVMVPAKEPISVSHAPNGLDSRQSPSDGMIAESVGDTPALDGPQDDRRDNEPSIVDLEQQAALELRSAMQNIPVPDLETGGDEDDVEMDASIPSYLHPYAVAPVEWDPQAKVRAPPLLRGVLRPYQQAGLEWLASLHTSNMNGILADEMGLGKTIQTISLLAHLACDRGIWGPHLIIVPTSVLLNWEMEFKKFLPGFKVLSYHGNPKQRKELRQGWFNKYNFNVCVTSYTLAARDQNTFKRKPWYYMILDEAHMIKNFKSQRWNILLMFASRRRLLLTGTPLQNNLTELWALLQFLMSGSRFANLKEFSDWFSNPLEKAIEMGTALDDENQQTVAKLHTVLRPYLLRRLKRDVEKELPSKFEHLVMCPLSKRQRFLYDEFMSRADTRYDLQSGVYQKIANILMQLRKVVNHPDLFEVRPIKTSFAMQRSAIADFEIKELLIRRRMLEGQEESLDLDLLRLRVVQPDPPSHLVSRSTTLLNATGHGRLHWEDPGEAPPHDTRNIAGYRKYRAWQQRVEDISKQKHKAYINNLRCHRDPEFVSEGVAIMRSFYQPLCPLEVVDRRRDYLTRVDAVHATIKSYATRTEEMSGLIDRFSFVTPTAVARDLSNIVLSGVEGPIMEKAYDPAFDASLHRSSVKLQIAFPDPSLLQYDCGKLQELARLLRERKAGGHRVLIFTQMTRVLDILETFLNLHGYLYLRLDGSTKIEDRQYITERFNSDARVFCFIASSRSGGVGINLTGADTVIFYDSDFNPQMDRQCEDRAHRIGQIRDVHIYRFISEHTVEEALLRKANQKRSLDDLVIQKGEFDWRTLLRDDHETALTRALGEFEDVEDARAAVEAAKEEVEIVGADEVDLTGDAVGDEGDDEQQPILEASAAPDVDGPADEEDEEGEEDGGTTVEYMLAFIRYDMDYFNTWSV</sequence>
<dbReference type="GO" id="GO:0042393">
    <property type="term" value="F:histone binding"/>
    <property type="evidence" value="ECO:0007669"/>
    <property type="project" value="TreeGrafter"/>
</dbReference>
<feature type="compositionally biased region" description="Acidic residues" evidence="19">
    <location>
        <begin position="1312"/>
        <end position="1325"/>
    </location>
</feature>
<feature type="compositionally biased region" description="Low complexity" evidence="19">
    <location>
        <begin position="297"/>
        <end position="309"/>
    </location>
</feature>
<evidence type="ECO:0000256" key="9">
    <source>
        <dbReference type="ARBA" id="ARBA00022853"/>
    </source>
</evidence>
<evidence type="ECO:0000256" key="11">
    <source>
        <dbReference type="ARBA" id="ARBA00023125"/>
    </source>
</evidence>
<keyword evidence="7" id="KW-0347">Helicase</keyword>
<feature type="domain" description="Helicase ATP-binding" evidence="20">
    <location>
        <begin position="565"/>
        <end position="730"/>
    </location>
</feature>
<feature type="compositionally biased region" description="Acidic residues" evidence="19">
    <location>
        <begin position="1285"/>
        <end position="1298"/>
    </location>
</feature>
<dbReference type="FunFam" id="3.40.50.10810:FF:000051">
    <property type="entry name" value="Helicase SWR1"/>
    <property type="match status" value="1"/>
</dbReference>
<evidence type="ECO:0000256" key="15">
    <source>
        <dbReference type="ARBA" id="ARBA00037570"/>
    </source>
</evidence>
<evidence type="ECO:0000256" key="6">
    <source>
        <dbReference type="ARBA" id="ARBA00022801"/>
    </source>
</evidence>
<accession>A0A4S4MRV2</accession>
<feature type="region of interest" description="Disordered" evidence="19">
    <location>
        <begin position="1"/>
        <end position="50"/>
    </location>
</feature>
<evidence type="ECO:0000256" key="4">
    <source>
        <dbReference type="ARBA" id="ARBA00012551"/>
    </source>
</evidence>
<organism evidence="22 23">
    <name type="scientific">Antrodiella citrinella</name>
    <dbReference type="NCBI Taxonomy" id="2447956"/>
    <lineage>
        <taxon>Eukaryota</taxon>
        <taxon>Fungi</taxon>
        <taxon>Dikarya</taxon>
        <taxon>Basidiomycota</taxon>
        <taxon>Agaricomycotina</taxon>
        <taxon>Agaricomycetes</taxon>
        <taxon>Polyporales</taxon>
        <taxon>Steccherinaceae</taxon>
        <taxon>Antrodiella</taxon>
    </lineage>
</organism>
<keyword evidence="12" id="KW-0010">Activator</keyword>
<dbReference type="SUPFAM" id="SSF52540">
    <property type="entry name" value="P-loop containing nucleoside triphosphate hydrolases"/>
    <property type="match status" value="2"/>
</dbReference>
<dbReference type="Proteomes" id="UP000308730">
    <property type="component" value="Unassembled WGS sequence"/>
</dbReference>
<dbReference type="GO" id="GO:0003678">
    <property type="term" value="F:DNA helicase activity"/>
    <property type="evidence" value="ECO:0007669"/>
    <property type="project" value="UniProtKB-EC"/>
</dbReference>
<dbReference type="Gene3D" id="3.40.50.10810">
    <property type="entry name" value="Tandem AAA-ATPase domain"/>
    <property type="match status" value="1"/>
</dbReference>
<keyword evidence="14" id="KW-0539">Nucleus</keyword>
<feature type="compositionally biased region" description="Polar residues" evidence="19">
    <location>
        <begin position="36"/>
        <end position="50"/>
    </location>
</feature>
<dbReference type="InterPro" id="IPR050520">
    <property type="entry name" value="INO80/SWR1_helicase"/>
</dbReference>
<evidence type="ECO:0000259" key="21">
    <source>
        <dbReference type="PROSITE" id="PS51194"/>
    </source>
</evidence>
<feature type="region of interest" description="Disordered" evidence="19">
    <location>
        <begin position="1285"/>
        <end position="1327"/>
    </location>
</feature>
<dbReference type="EC" id="3.6.4.12" evidence="4"/>
<dbReference type="SMART" id="SM00490">
    <property type="entry name" value="HELICc"/>
    <property type="match status" value="1"/>
</dbReference>
<keyword evidence="10" id="KW-0805">Transcription regulation</keyword>
<evidence type="ECO:0000256" key="3">
    <source>
        <dbReference type="ARBA" id="ARBA00011826"/>
    </source>
</evidence>
<evidence type="ECO:0000256" key="16">
    <source>
        <dbReference type="ARBA" id="ARBA00040599"/>
    </source>
</evidence>